<dbReference type="InterPro" id="IPR036388">
    <property type="entry name" value="WH-like_DNA-bd_sf"/>
</dbReference>
<protein>
    <recommendedName>
        <fullName evidence="7">Glycerol operon regulatory protein</fullName>
    </recommendedName>
</protein>
<proteinExistence type="predicted"/>
<dbReference type="InterPro" id="IPR014757">
    <property type="entry name" value="Tscrpt_reg_IclR_C"/>
</dbReference>
<evidence type="ECO:0000256" key="3">
    <source>
        <dbReference type="ARBA" id="ARBA00023125"/>
    </source>
</evidence>
<dbReference type="Pfam" id="PF01614">
    <property type="entry name" value="IclR_C"/>
    <property type="match status" value="1"/>
</dbReference>
<feature type="domain" description="HTH iclR-type" evidence="9">
    <location>
        <begin position="40"/>
        <end position="100"/>
    </location>
</feature>
<dbReference type="Gene3D" id="1.10.10.10">
    <property type="entry name" value="Winged helix-like DNA-binding domain superfamily/Winged helix DNA-binding domain"/>
    <property type="match status" value="1"/>
</dbReference>
<dbReference type="InterPro" id="IPR029016">
    <property type="entry name" value="GAF-like_dom_sf"/>
</dbReference>
<dbReference type="PANTHER" id="PTHR30136">
    <property type="entry name" value="HELIX-TURN-HELIX TRANSCRIPTIONAL REGULATOR, ICLR FAMILY"/>
    <property type="match status" value="1"/>
</dbReference>
<gene>
    <name evidence="11" type="ORF">Kpho01_22500</name>
</gene>
<dbReference type="PROSITE" id="PS51077">
    <property type="entry name" value="HTH_ICLR"/>
    <property type="match status" value="1"/>
</dbReference>
<keyword evidence="2" id="KW-0805">Transcription regulation</keyword>
<sequence length="279" mass="30085">MPVDARGMGMSMHRIGKPAGRGTAPAADGAIRAPRAPTLITSVQRALRLLEAVGSHVHGATAKQLARSAGLPLGTTYHLLRTLTHEGYLRREGGRFYYGASVDGISRADTRQSEHVDLRGRMEELRDELGAAVYYAVYQEGEVRMVDVVSGPAQPQVEEWADFRSTAHAHAIGLCLLSQLGTEEQLDHLSRHRPAALTPSTSGDVRAVLRRLERARPTMPVLERQEYALGTVCAAVPITVGSVVATMAISLPLEQADRLGPAAARLRSLVGAMFPAFVR</sequence>
<evidence type="ECO:0000313" key="11">
    <source>
        <dbReference type="EMBL" id="GLW54239.1"/>
    </source>
</evidence>
<dbReference type="GO" id="GO:0045892">
    <property type="term" value="P:negative regulation of DNA-templated transcription"/>
    <property type="evidence" value="ECO:0007669"/>
    <property type="project" value="TreeGrafter"/>
</dbReference>
<organism evidence="11 12">
    <name type="scientific">Kitasatospora phosalacinea</name>
    <dbReference type="NCBI Taxonomy" id="2065"/>
    <lineage>
        <taxon>Bacteria</taxon>
        <taxon>Bacillati</taxon>
        <taxon>Actinomycetota</taxon>
        <taxon>Actinomycetes</taxon>
        <taxon>Kitasatosporales</taxon>
        <taxon>Streptomycetaceae</taxon>
        <taxon>Kitasatospora</taxon>
    </lineage>
</organism>
<dbReference type="RefSeq" id="WP_234337381.1">
    <property type="nucleotide sequence ID" value="NZ_BSRX01000011.1"/>
</dbReference>
<evidence type="ECO:0000259" key="10">
    <source>
        <dbReference type="PROSITE" id="PS51078"/>
    </source>
</evidence>
<dbReference type="PANTHER" id="PTHR30136:SF24">
    <property type="entry name" value="HTH-TYPE TRANSCRIPTIONAL REPRESSOR ALLR"/>
    <property type="match status" value="1"/>
</dbReference>
<dbReference type="SUPFAM" id="SSF55781">
    <property type="entry name" value="GAF domain-like"/>
    <property type="match status" value="1"/>
</dbReference>
<keyword evidence="3" id="KW-0238">DNA-binding</keyword>
<evidence type="ECO:0000259" key="9">
    <source>
        <dbReference type="PROSITE" id="PS51077"/>
    </source>
</evidence>
<evidence type="ECO:0000256" key="8">
    <source>
        <dbReference type="SAM" id="MobiDB-lite"/>
    </source>
</evidence>
<dbReference type="SUPFAM" id="SSF46785">
    <property type="entry name" value="Winged helix' DNA-binding domain"/>
    <property type="match status" value="1"/>
</dbReference>
<comment type="function">
    <text evidence="6">May be an activator protein for the gylABX operon.</text>
</comment>
<evidence type="ECO:0000256" key="7">
    <source>
        <dbReference type="ARBA" id="ARBA00070406"/>
    </source>
</evidence>
<comment type="caution">
    <text evidence="11">The sequence shown here is derived from an EMBL/GenBank/DDBJ whole genome shotgun (WGS) entry which is preliminary data.</text>
</comment>
<dbReference type="InterPro" id="IPR005471">
    <property type="entry name" value="Tscrpt_reg_IclR_N"/>
</dbReference>
<feature type="region of interest" description="Disordered" evidence="8">
    <location>
        <begin position="1"/>
        <end position="29"/>
    </location>
</feature>
<dbReference type="SMART" id="SM00346">
    <property type="entry name" value="HTH_ICLR"/>
    <property type="match status" value="1"/>
</dbReference>
<dbReference type="FunFam" id="1.10.10.10:FF:000056">
    <property type="entry name" value="IclR family transcriptional regulator"/>
    <property type="match status" value="1"/>
</dbReference>
<dbReference type="Gene3D" id="3.30.450.40">
    <property type="match status" value="1"/>
</dbReference>
<dbReference type="GO" id="GO:0003700">
    <property type="term" value="F:DNA-binding transcription factor activity"/>
    <property type="evidence" value="ECO:0007669"/>
    <property type="project" value="TreeGrafter"/>
</dbReference>
<dbReference type="GO" id="GO:0006071">
    <property type="term" value="P:glycerol metabolic process"/>
    <property type="evidence" value="ECO:0007669"/>
    <property type="project" value="UniProtKB-KW"/>
</dbReference>
<dbReference type="Pfam" id="PF09339">
    <property type="entry name" value="HTH_IclR"/>
    <property type="match status" value="1"/>
</dbReference>
<evidence type="ECO:0000256" key="2">
    <source>
        <dbReference type="ARBA" id="ARBA00023015"/>
    </source>
</evidence>
<dbReference type="AlphaFoldDB" id="A0A9W6UMX5"/>
<feature type="domain" description="IclR-ED" evidence="10">
    <location>
        <begin position="100"/>
        <end position="279"/>
    </location>
</feature>
<evidence type="ECO:0000256" key="1">
    <source>
        <dbReference type="ARBA" id="ARBA00022798"/>
    </source>
</evidence>
<reference evidence="11" key="1">
    <citation type="submission" date="2023-02" db="EMBL/GenBank/DDBJ databases">
        <title>Kitasatospora phosalacinea NBRC 14362.</title>
        <authorList>
            <person name="Ichikawa N."/>
            <person name="Sato H."/>
            <person name="Tonouchi N."/>
        </authorList>
    </citation>
    <scope>NUCLEOTIDE SEQUENCE</scope>
    <source>
        <strain evidence="11">NBRC 14362</strain>
    </source>
</reference>
<dbReference type="InterPro" id="IPR036390">
    <property type="entry name" value="WH_DNA-bd_sf"/>
</dbReference>
<dbReference type="GO" id="GO:0003677">
    <property type="term" value="F:DNA binding"/>
    <property type="evidence" value="ECO:0007669"/>
    <property type="project" value="UniProtKB-KW"/>
</dbReference>
<accession>A0A9W6UMX5</accession>
<dbReference type="InterPro" id="IPR050707">
    <property type="entry name" value="HTH_MetabolicPath_Reg"/>
</dbReference>
<dbReference type="EMBL" id="BSRX01000011">
    <property type="protein sequence ID" value="GLW54239.1"/>
    <property type="molecule type" value="Genomic_DNA"/>
</dbReference>
<keyword evidence="4" id="KW-0010">Activator</keyword>
<evidence type="ECO:0000256" key="5">
    <source>
        <dbReference type="ARBA" id="ARBA00023163"/>
    </source>
</evidence>
<dbReference type="Proteomes" id="UP001165143">
    <property type="component" value="Unassembled WGS sequence"/>
</dbReference>
<keyword evidence="1" id="KW-0319">Glycerol metabolism</keyword>
<evidence type="ECO:0000256" key="6">
    <source>
        <dbReference type="ARBA" id="ARBA00058938"/>
    </source>
</evidence>
<dbReference type="PROSITE" id="PS51078">
    <property type="entry name" value="ICLR_ED"/>
    <property type="match status" value="1"/>
</dbReference>
<keyword evidence="5" id="KW-0804">Transcription</keyword>
<evidence type="ECO:0000313" key="12">
    <source>
        <dbReference type="Proteomes" id="UP001165143"/>
    </source>
</evidence>
<evidence type="ECO:0000256" key="4">
    <source>
        <dbReference type="ARBA" id="ARBA00023159"/>
    </source>
</evidence>
<name>A0A9W6UMX5_9ACTN</name>